<keyword evidence="1" id="KW-1133">Transmembrane helix</keyword>
<name>A0AAN9YUP5_9ORTH</name>
<evidence type="ECO:0000313" key="2">
    <source>
        <dbReference type="EMBL" id="KAK7790055.1"/>
    </source>
</evidence>
<reference evidence="2 3" key="1">
    <citation type="submission" date="2024-03" db="EMBL/GenBank/DDBJ databases">
        <title>The genome assembly and annotation of the cricket Gryllus longicercus Weissman &amp; Gray.</title>
        <authorList>
            <person name="Szrajer S."/>
            <person name="Gray D."/>
            <person name="Ylla G."/>
        </authorList>
    </citation>
    <scope>NUCLEOTIDE SEQUENCE [LARGE SCALE GENOMIC DNA]</scope>
    <source>
        <strain evidence="2">DAG 2021-001</strain>
        <tissue evidence="2">Whole body minus gut</tissue>
    </source>
</reference>
<dbReference type="EMBL" id="JAZDUA010000669">
    <property type="protein sequence ID" value="KAK7790055.1"/>
    <property type="molecule type" value="Genomic_DNA"/>
</dbReference>
<protein>
    <submittedName>
        <fullName evidence="2">Uncharacterized protein</fullName>
    </submittedName>
</protein>
<dbReference type="AlphaFoldDB" id="A0AAN9YUP5"/>
<gene>
    <name evidence="2" type="ORF">R5R35_007431</name>
</gene>
<keyword evidence="3" id="KW-1185">Reference proteome</keyword>
<proteinExistence type="predicted"/>
<accession>A0AAN9YUP5</accession>
<dbReference type="Proteomes" id="UP001378592">
    <property type="component" value="Unassembled WGS sequence"/>
</dbReference>
<sequence length="278" mass="29603">MRQTSLRFCRWAIIIVAAAVAGFILGRRWTDSCEFSSNLDECDARSTDVDFLRESARQLEEAALLLKIPEGEGAGEGEGDASRALALLQRVMARLDPRRALSAADQALRAAASADACGEVYKGSTFGRPFFREGFVPADECRRADKPPLHELLTALLLAPAAPPAAPPDAPLTALRAQHPRLRAVAAVARGRAQPAQPAHPLTASVAAAEREWAAPGALLNRLVALVRTPYVLVARDAVRVDELARLERLVYVVSVLGANASASNASTASLAARCLAR</sequence>
<keyword evidence="1" id="KW-0812">Transmembrane</keyword>
<evidence type="ECO:0000256" key="1">
    <source>
        <dbReference type="SAM" id="Phobius"/>
    </source>
</evidence>
<comment type="caution">
    <text evidence="2">The sequence shown here is derived from an EMBL/GenBank/DDBJ whole genome shotgun (WGS) entry which is preliminary data.</text>
</comment>
<evidence type="ECO:0000313" key="3">
    <source>
        <dbReference type="Proteomes" id="UP001378592"/>
    </source>
</evidence>
<organism evidence="2 3">
    <name type="scientific">Gryllus longicercus</name>
    <dbReference type="NCBI Taxonomy" id="2509291"/>
    <lineage>
        <taxon>Eukaryota</taxon>
        <taxon>Metazoa</taxon>
        <taxon>Ecdysozoa</taxon>
        <taxon>Arthropoda</taxon>
        <taxon>Hexapoda</taxon>
        <taxon>Insecta</taxon>
        <taxon>Pterygota</taxon>
        <taxon>Neoptera</taxon>
        <taxon>Polyneoptera</taxon>
        <taxon>Orthoptera</taxon>
        <taxon>Ensifera</taxon>
        <taxon>Gryllidea</taxon>
        <taxon>Grylloidea</taxon>
        <taxon>Gryllidae</taxon>
        <taxon>Gryllinae</taxon>
        <taxon>Gryllus</taxon>
    </lineage>
</organism>
<feature type="transmembrane region" description="Helical" evidence="1">
    <location>
        <begin position="12"/>
        <end position="29"/>
    </location>
</feature>
<keyword evidence="1" id="KW-0472">Membrane</keyword>